<organism evidence="12 13">
    <name type="scientific">Phaseolus coccineus</name>
    <name type="common">Scarlet runner bean</name>
    <name type="synonym">Phaseolus multiflorus</name>
    <dbReference type="NCBI Taxonomy" id="3886"/>
    <lineage>
        <taxon>Eukaryota</taxon>
        <taxon>Viridiplantae</taxon>
        <taxon>Streptophyta</taxon>
        <taxon>Embryophyta</taxon>
        <taxon>Tracheophyta</taxon>
        <taxon>Spermatophyta</taxon>
        <taxon>Magnoliopsida</taxon>
        <taxon>eudicotyledons</taxon>
        <taxon>Gunneridae</taxon>
        <taxon>Pentapetalae</taxon>
        <taxon>rosids</taxon>
        <taxon>fabids</taxon>
        <taxon>Fabales</taxon>
        <taxon>Fabaceae</taxon>
        <taxon>Papilionoideae</taxon>
        <taxon>50 kb inversion clade</taxon>
        <taxon>NPAAA clade</taxon>
        <taxon>indigoferoid/millettioid clade</taxon>
        <taxon>Phaseoleae</taxon>
        <taxon>Phaseolus</taxon>
    </lineage>
</organism>
<dbReference type="PANTHER" id="PTHR31251">
    <property type="entry name" value="SQUAMOSA PROMOTER-BINDING-LIKE PROTEIN 4"/>
    <property type="match status" value="1"/>
</dbReference>
<keyword evidence="5" id="KW-0805">Transcription regulation</keyword>
<name>A0AAN9QTN1_PHACN</name>
<dbReference type="GO" id="GO:0005634">
    <property type="term" value="C:nucleus"/>
    <property type="evidence" value="ECO:0007669"/>
    <property type="project" value="UniProtKB-SubCell"/>
</dbReference>
<feature type="compositionally biased region" description="Gly residues" evidence="10">
    <location>
        <begin position="146"/>
        <end position="160"/>
    </location>
</feature>
<dbReference type="EMBL" id="JAYMYR010000009">
    <property type="protein sequence ID" value="KAK7342783.1"/>
    <property type="molecule type" value="Genomic_DNA"/>
</dbReference>
<feature type="region of interest" description="Disordered" evidence="10">
    <location>
        <begin position="229"/>
        <end position="289"/>
    </location>
</feature>
<dbReference type="SUPFAM" id="SSF103612">
    <property type="entry name" value="SBT domain"/>
    <property type="match status" value="1"/>
</dbReference>
<proteinExistence type="predicted"/>
<dbReference type="Proteomes" id="UP001374584">
    <property type="component" value="Unassembled WGS sequence"/>
</dbReference>
<dbReference type="InterPro" id="IPR044817">
    <property type="entry name" value="SBP-like"/>
</dbReference>
<keyword evidence="13" id="KW-1185">Reference proteome</keyword>
<feature type="region of interest" description="Disordered" evidence="10">
    <location>
        <begin position="116"/>
        <end position="166"/>
    </location>
</feature>
<keyword evidence="6" id="KW-0238">DNA-binding</keyword>
<dbReference type="PROSITE" id="PS51141">
    <property type="entry name" value="ZF_SBP"/>
    <property type="match status" value="1"/>
</dbReference>
<feature type="compositionally biased region" description="Basic residues" evidence="10">
    <location>
        <begin position="229"/>
        <end position="238"/>
    </location>
</feature>
<evidence type="ECO:0000256" key="2">
    <source>
        <dbReference type="ARBA" id="ARBA00022723"/>
    </source>
</evidence>
<evidence type="ECO:0000256" key="8">
    <source>
        <dbReference type="ARBA" id="ARBA00023242"/>
    </source>
</evidence>
<dbReference type="Pfam" id="PF03110">
    <property type="entry name" value="SBP"/>
    <property type="match status" value="1"/>
</dbReference>
<evidence type="ECO:0000313" key="12">
    <source>
        <dbReference type="EMBL" id="KAK7342783.1"/>
    </source>
</evidence>
<feature type="compositionally biased region" description="Polar residues" evidence="10">
    <location>
        <begin position="277"/>
        <end position="289"/>
    </location>
</feature>
<comment type="caution">
    <text evidence="12">The sequence shown here is derived from an EMBL/GenBank/DDBJ whole genome shotgun (WGS) entry which is preliminary data.</text>
</comment>
<accession>A0AAN9QTN1</accession>
<feature type="compositionally biased region" description="Basic and acidic residues" evidence="10">
    <location>
        <begin position="259"/>
        <end position="272"/>
    </location>
</feature>
<dbReference type="FunFam" id="4.10.1100.10:FF:000001">
    <property type="entry name" value="Squamosa promoter-binding-like protein 14"/>
    <property type="match status" value="1"/>
</dbReference>
<feature type="domain" description="SBP-type" evidence="11">
    <location>
        <begin position="162"/>
        <end position="239"/>
    </location>
</feature>
<evidence type="ECO:0000256" key="5">
    <source>
        <dbReference type="ARBA" id="ARBA00023015"/>
    </source>
</evidence>
<comment type="subcellular location">
    <subcellularLocation>
        <location evidence="1">Nucleus</location>
    </subcellularLocation>
</comment>
<evidence type="ECO:0000256" key="4">
    <source>
        <dbReference type="ARBA" id="ARBA00022833"/>
    </source>
</evidence>
<evidence type="ECO:0000313" key="13">
    <source>
        <dbReference type="Proteomes" id="UP001374584"/>
    </source>
</evidence>
<dbReference type="InterPro" id="IPR004333">
    <property type="entry name" value="SBP_dom"/>
</dbReference>
<keyword evidence="2" id="KW-0479">Metal-binding</keyword>
<evidence type="ECO:0000256" key="1">
    <source>
        <dbReference type="ARBA" id="ARBA00004123"/>
    </source>
</evidence>
<feature type="compositionally biased region" description="Acidic residues" evidence="10">
    <location>
        <begin position="117"/>
        <end position="129"/>
    </location>
</feature>
<evidence type="ECO:0000256" key="10">
    <source>
        <dbReference type="SAM" id="MobiDB-lite"/>
    </source>
</evidence>
<evidence type="ECO:0000256" key="9">
    <source>
        <dbReference type="PROSITE-ProRule" id="PRU00470"/>
    </source>
</evidence>
<evidence type="ECO:0000256" key="6">
    <source>
        <dbReference type="ARBA" id="ARBA00023125"/>
    </source>
</evidence>
<keyword evidence="4" id="KW-0862">Zinc</keyword>
<dbReference type="GO" id="GO:0003677">
    <property type="term" value="F:DNA binding"/>
    <property type="evidence" value="ECO:0007669"/>
    <property type="project" value="UniProtKB-KW"/>
</dbReference>
<sequence>MNTNFPVLSFHCNNWDLTFSSISLSLKTKHFQHPPLCTIPLPLCLHKHTINKTEPVVHTLLFCLSASYKLPLLLQKVLPHQQPYVLLLHSPPFCTMEARTVERKRSLFERVRKNVEEEVENEVEEEDESGASLTEDEKKRGLSSNSGGGRRGSSGGGGGVSPPSCQAERCGADLTDAKRYHRRHKVCEFHSKAPAVVVAGLRQRFCQQCSRFHDLAEFDESKRSCRRRLAGHNERRRKSNPEAGSDGSSHSSKGHHHPKETTHCRLADERGRIQMNLPGSSGYKSFNIR</sequence>
<dbReference type="InterPro" id="IPR036893">
    <property type="entry name" value="SBP_sf"/>
</dbReference>
<reference evidence="12 13" key="1">
    <citation type="submission" date="2024-01" db="EMBL/GenBank/DDBJ databases">
        <title>The genomes of 5 underutilized Papilionoideae crops provide insights into root nodulation and disease resistanc.</title>
        <authorList>
            <person name="Jiang F."/>
        </authorList>
    </citation>
    <scope>NUCLEOTIDE SEQUENCE [LARGE SCALE GENOMIC DNA]</scope>
    <source>
        <strain evidence="12">JINMINGXINNONG_FW02</strain>
        <tissue evidence="12">Leaves</tissue>
    </source>
</reference>
<evidence type="ECO:0000256" key="3">
    <source>
        <dbReference type="ARBA" id="ARBA00022771"/>
    </source>
</evidence>
<keyword evidence="8" id="KW-0539">Nucleus</keyword>
<protein>
    <recommendedName>
        <fullName evidence="11">SBP-type domain-containing protein</fullName>
    </recommendedName>
</protein>
<dbReference type="PANTHER" id="PTHR31251:SF226">
    <property type="entry name" value="SQUAMOSA PROMOTER-BINDING-LIKE PROTEIN 6"/>
    <property type="match status" value="1"/>
</dbReference>
<evidence type="ECO:0000259" key="11">
    <source>
        <dbReference type="PROSITE" id="PS51141"/>
    </source>
</evidence>
<dbReference type="GO" id="GO:0008270">
    <property type="term" value="F:zinc ion binding"/>
    <property type="evidence" value="ECO:0007669"/>
    <property type="project" value="UniProtKB-KW"/>
</dbReference>
<keyword evidence="7" id="KW-0804">Transcription</keyword>
<gene>
    <name evidence="12" type="ORF">VNO80_25739</name>
</gene>
<dbReference type="Gene3D" id="4.10.1100.10">
    <property type="entry name" value="Transcription factor, SBP-box domain"/>
    <property type="match status" value="1"/>
</dbReference>
<keyword evidence="3 9" id="KW-0863">Zinc-finger</keyword>
<evidence type="ECO:0000256" key="7">
    <source>
        <dbReference type="ARBA" id="ARBA00023163"/>
    </source>
</evidence>
<dbReference type="AlphaFoldDB" id="A0AAN9QTN1"/>